<evidence type="ECO:0000313" key="17">
    <source>
        <dbReference type="EMBL" id="AET64877.1"/>
    </source>
</evidence>
<evidence type="ECO:0000256" key="3">
    <source>
        <dbReference type="ARBA" id="ARBA00005174"/>
    </source>
</evidence>
<dbReference type="GO" id="GO:0006189">
    <property type="term" value="P:'de novo' IMP biosynthetic process"/>
    <property type="evidence" value="ECO:0007669"/>
    <property type="project" value="UniProtKB-UniRule"/>
</dbReference>
<dbReference type="NCBIfam" id="TIGR00877">
    <property type="entry name" value="purD"/>
    <property type="match status" value="1"/>
</dbReference>
<dbReference type="Gene3D" id="3.90.600.10">
    <property type="entry name" value="Phosphoribosylglycinamide synthetase, C-terminal domain"/>
    <property type="match status" value="1"/>
</dbReference>
<protein>
    <recommendedName>
        <fullName evidence="4 14">Phosphoribosylamine--glycine ligase</fullName>
        <ecNumber evidence="4 14">6.3.4.13</ecNumber>
    </recommendedName>
    <alternativeName>
        <fullName evidence="14">GARS</fullName>
    </alternativeName>
    <alternativeName>
        <fullName evidence="12 14">Glycinamide ribonucleotide synthetase</fullName>
    </alternativeName>
    <alternativeName>
        <fullName evidence="13 14">Phosphoribosylglycinamide synthetase</fullName>
    </alternativeName>
</protein>
<dbReference type="Proteomes" id="UP000005877">
    <property type="component" value="Chromosome"/>
</dbReference>
<dbReference type="InterPro" id="IPR000115">
    <property type="entry name" value="PRibGlycinamide_synth"/>
</dbReference>
<evidence type="ECO:0000256" key="1">
    <source>
        <dbReference type="ARBA" id="ARBA00001936"/>
    </source>
</evidence>
<evidence type="ECO:0000256" key="11">
    <source>
        <dbReference type="ARBA" id="ARBA00038345"/>
    </source>
</evidence>
<accession>G7WP36</accession>
<evidence type="ECO:0000256" key="7">
    <source>
        <dbReference type="ARBA" id="ARBA00022755"/>
    </source>
</evidence>
<dbReference type="HAMAP" id="MF_00138">
    <property type="entry name" value="GARS"/>
    <property type="match status" value="1"/>
</dbReference>
<comment type="pathway">
    <text evidence="3 14">Purine metabolism; IMP biosynthesis via de novo pathway; N(1)-(5-phospho-D-ribosyl)glycinamide from 5-phospho-alpha-D-ribose 1-diphosphate: step 2/2.</text>
</comment>
<evidence type="ECO:0000256" key="10">
    <source>
        <dbReference type="ARBA" id="ARBA00023211"/>
    </source>
</evidence>
<evidence type="ECO:0000256" key="15">
    <source>
        <dbReference type="PROSITE-ProRule" id="PRU00409"/>
    </source>
</evidence>
<dbReference type="PANTHER" id="PTHR43472">
    <property type="entry name" value="PHOSPHORIBOSYLAMINE--GLYCINE LIGASE"/>
    <property type="match status" value="1"/>
</dbReference>
<dbReference type="Pfam" id="PF01071">
    <property type="entry name" value="GARS_A"/>
    <property type="match status" value="1"/>
</dbReference>
<dbReference type="GO" id="GO:0009113">
    <property type="term" value="P:purine nucleobase biosynthetic process"/>
    <property type="evidence" value="ECO:0007669"/>
    <property type="project" value="InterPro"/>
</dbReference>
<dbReference type="STRING" id="1110509.Mhar_1513"/>
<feature type="domain" description="ATP-grasp" evidence="16">
    <location>
        <begin position="134"/>
        <end position="369"/>
    </location>
</feature>
<dbReference type="SUPFAM" id="SSF52440">
    <property type="entry name" value="PreATP-grasp domain"/>
    <property type="match status" value="1"/>
</dbReference>
<dbReference type="InterPro" id="IPR013815">
    <property type="entry name" value="ATP_grasp_subdomain_1"/>
</dbReference>
<proteinExistence type="inferred from homology"/>
<comment type="cofactor">
    <cofactor evidence="2">
        <name>Mg(2+)</name>
        <dbReference type="ChEBI" id="CHEBI:18420"/>
    </cofactor>
</comment>
<dbReference type="KEGG" id="mhi:Mhar_1513"/>
<evidence type="ECO:0000256" key="9">
    <source>
        <dbReference type="ARBA" id="ARBA00022842"/>
    </source>
</evidence>
<keyword evidence="6 15" id="KW-0547">Nucleotide-binding</keyword>
<dbReference type="InterPro" id="IPR020560">
    <property type="entry name" value="PRibGlycinamide_synth_C-dom"/>
</dbReference>
<dbReference type="Gene3D" id="3.30.1490.20">
    <property type="entry name" value="ATP-grasp fold, A domain"/>
    <property type="match status" value="1"/>
</dbReference>
<comment type="cofactor">
    <cofactor evidence="1">
        <name>Mn(2+)</name>
        <dbReference type="ChEBI" id="CHEBI:29035"/>
    </cofactor>
</comment>
<dbReference type="PROSITE" id="PS00184">
    <property type="entry name" value="GARS"/>
    <property type="match status" value="1"/>
</dbReference>
<dbReference type="Pfam" id="PF02843">
    <property type="entry name" value="GARS_C"/>
    <property type="match status" value="1"/>
</dbReference>
<keyword evidence="10" id="KW-0464">Manganese</keyword>
<dbReference type="PATRIC" id="fig|1110509.7.peg.1689"/>
<dbReference type="HOGENOM" id="CLU_027420_3_0_2"/>
<dbReference type="SMART" id="SM01210">
    <property type="entry name" value="GARS_C"/>
    <property type="match status" value="1"/>
</dbReference>
<sequence>MGLNYPYLLAYLTPSTVDQMSGAKVLVVDAGGRGNAIAHAFARSPLVERVYVAPGNAGSSMIEKCEIALSKGRPLKEIADLATFARREAVDLTFVGPEGYLSDGIVNLFSEEGLEAVGPRREASVLEGSKGYAKDLLRDIGVPIPRHRSFGDPEEALGYVSSFYADNPGMNLVVKADGLAAGKGSIVCGSEEEAASAVQRIMVEPRLFGEAGRRVVLEERLEGRELMFFAVTDGRTVLPLESAMDYKRAFAPGEEVAIRLYNRLSGDPNLDHNPNTGGMGGYSPHPWLDGDLAERIMEEIAVPTIRGFRERSGFEYRGMIYFGLMVSEEEGERVPKVLEINVRLGDPEAEVILPRLETDMYILSRAVLDGDLESVKLKWSPDYCVGVCAISGRVVKPAASGVQEERPGYPGSHYTNMPIRGLDKVDPDVLVYHNGTAFGRDARGAERLFTTGGRVLTVVGRGATLPAARERAYENIRRIRFNGIRYRRDIGLTP</sequence>
<dbReference type="GO" id="GO:0046872">
    <property type="term" value="F:metal ion binding"/>
    <property type="evidence" value="ECO:0007669"/>
    <property type="project" value="InterPro"/>
</dbReference>
<organism evidence="17 18">
    <name type="scientific">Methanothrix harundinacea (strain 6Ac)</name>
    <name type="common">Methanosaeta harundinacea</name>
    <dbReference type="NCBI Taxonomy" id="1110509"/>
    <lineage>
        <taxon>Archaea</taxon>
        <taxon>Methanobacteriati</taxon>
        <taxon>Methanobacteriota</taxon>
        <taxon>Stenosarchaea group</taxon>
        <taxon>Methanomicrobia</taxon>
        <taxon>Methanotrichales</taxon>
        <taxon>Methanotrichaceae</taxon>
        <taxon>Methanothrix</taxon>
    </lineage>
</organism>
<dbReference type="SUPFAM" id="SSF51246">
    <property type="entry name" value="Rudiment single hybrid motif"/>
    <property type="match status" value="1"/>
</dbReference>
<dbReference type="EMBL" id="CP003117">
    <property type="protein sequence ID" value="AET64877.1"/>
    <property type="molecule type" value="Genomic_DNA"/>
</dbReference>
<name>G7WP36_METH6</name>
<keyword evidence="7 14" id="KW-0658">Purine biosynthesis</keyword>
<keyword evidence="9" id="KW-0460">Magnesium</keyword>
<evidence type="ECO:0000313" key="18">
    <source>
        <dbReference type="Proteomes" id="UP000005877"/>
    </source>
</evidence>
<keyword evidence="8 15" id="KW-0067">ATP-binding</keyword>
<evidence type="ECO:0000256" key="13">
    <source>
        <dbReference type="ARBA" id="ARBA00042864"/>
    </source>
</evidence>
<evidence type="ECO:0000259" key="16">
    <source>
        <dbReference type="PROSITE" id="PS50975"/>
    </source>
</evidence>
<keyword evidence="5 14" id="KW-0436">Ligase</keyword>
<dbReference type="InterPro" id="IPR020562">
    <property type="entry name" value="PRibGlycinamide_synth_N"/>
</dbReference>
<dbReference type="Gene3D" id="3.40.50.20">
    <property type="match status" value="1"/>
</dbReference>
<keyword evidence="18" id="KW-1185">Reference proteome</keyword>
<dbReference type="SUPFAM" id="SSF56059">
    <property type="entry name" value="Glutathione synthetase ATP-binding domain-like"/>
    <property type="match status" value="1"/>
</dbReference>
<dbReference type="AlphaFoldDB" id="G7WP36"/>
<evidence type="ECO:0000256" key="8">
    <source>
        <dbReference type="ARBA" id="ARBA00022840"/>
    </source>
</evidence>
<dbReference type="InterPro" id="IPR011761">
    <property type="entry name" value="ATP-grasp"/>
</dbReference>
<dbReference type="InterPro" id="IPR037123">
    <property type="entry name" value="PRibGlycinamide_synth_C_sf"/>
</dbReference>
<dbReference type="Pfam" id="PF02844">
    <property type="entry name" value="GARS_N"/>
    <property type="match status" value="1"/>
</dbReference>
<dbReference type="GO" id="GO:0004637">
    <property type="term" value="F:phosphoribosylamine-glycine ligase activity"/>
    <property type="evidence" value="ECO:0007669"/>
    <property type="project" value="UniProtKB-UniRule"/>
</dbReference>
<comment type="catalytic activity">
    <reaction evidence="14">
        <text>5-phospho-beta-D-ribosylamine + glycine + ATP = N(1)-(5-phospho-beta-D-ribosyl)glycinamide + ADP + phosphate + H(+)</text>
        <dbReference type="Rhea" id="RHEA:17453"/>
        <dbReference type="ChEBI" id="CHEBI:15378"/>
        <dbReference type="ChEBI" id="CHEBI:30616"/>
        <dbReference type="ChEBI" id="CHEBI:43474"/>
        <dbReference type="ChEBI" id="CHEBI:57305"/>
        <dbReference type="ChEBI" id="CHEBI:58681"/>
        <dbReference type="ChEBI" id="CHEBI:143788"/>
        <dbReference type="ChEBI" id="CHEBI:456216"/>
        <dbReference type="EC" id="6.3.4.13"/>
    </reaction>
</comment>
<evidence type="ECO:0000256" key="4">
    <source>
        <dbReference type="ARBA" id="ARBA00013255"/>
    </source>
</evidence>
<dbReference type="GO" id="GO:0005524">
    <property type="term" value="F:ATP binding"/>
    <property type="evidence" value="ECO:0007669"/>
    <property type="project" value="UniProtKB-UniRule"/>
</dbReference>
<evidence type="ECO:0000256" key="14">
    <source>
        <dbReference type="HAMAP-Rule" id="MF_00138"/>
    </source>
</evidence>
<dbReference type="PROSITE" id="PS50975">
    <property type="entry name" value="ATP_GRASP"/>
    <property type="match status" value="1"/>
</dbReference>
<dbReference type="EC" id="6.3.4.13" evidence="4 14"/>
<dbReference type="UniPathway" id="UPA00074">
    <property type="reaction ID" value="UER00125"/>
</dbReference>
<reference evidence="17 18" key="1">
    <citation type="journal article" date="2012" name="PLoS ONE">
        <title>The genome characteristics and predicted function of methyl-group oxidation pathway in the obligate aceticlastic methanogens, Methanosaeta spp.</title>
        <authorList>
            <person name="Zhu J."/>
            <person name="Zheng H."/>
            <person name="Ai G."/>
            <person name="Zhang G."/>
            <person name="Liu D."/>
            <person name="Liu X."/>
            <person name="Dong X."/>
        </authorList>
    </citation>
    <scope>NUCLEOTIDE SEQUENCE [LARGE SCALE GENOMIC DNA]</scope>
    <source>
        <strain evidence="17 18">6Ac</strain>
    </source>
</reference>
<evidence type="ECO:0000256" key="12">
    <source>
        <dbReference type="ARBA" id="ARBA00042242"/>
    </source>
</evidence>
<dbReference type="InterPro" id="IPR020559">
    <property type="entry name" value="PRibGlycinamide_synth_CS"/>
</dbReference>
<evidence type="ECO:0000256" key="6">
    <source>
        <dbReference type="ARBA" id="ARBA00022741"/>
    </source>
</evidence>
<dbReference type="InterPro" id="IPR016185">
    <property type="entry name" value="PreATP-grasp_dom_sf"/>
</dbReference>
<dbReference type="Gene3D" id="3.30.470.20">
    <property type="entry name" value="ATP-grasp fold, B domain"/>
    <property type="match status" value="1"/>
</dbReference>
<dbReference type="InterPro" id="IPR020561">
    <property type="entry name" value="PRibGlycinamid_synth_ATP-grasp"/>
</dbReference>
<dbReference type="PANTHER" id="PTHR43472:SF1">
    <property type="entry name" value="PHOSPHORIBOSYLAMINE--GLYCINE LIGASE, CHLOROPLASTIC"/>
    <property type="match status" value="1"/>
</dbReference>
<comment type="similarity">
    <text evidence="11 14">Belongs to the GARS family.</text>
</comment>
<gene>
    <name evidence="14" type="primary">purD</name>
    <name evidence="17" type="ordered locus">Mhar_1513</name>
</gene>
<evidence type="ECO:0000256" key="2">
    <source>
        <dbReference type="ARBA" id="ARBA00001946"/>
    </source>
</evidence>
<dbReference type="InterPro" id="IPR011054">
    <property type="entry name" value="Rudment_hybrid_motif"/>
</dbReference>
<evidence type="ECO:0000256" key="5">
    <source>
        <dbReference type="ARBA" id="ARBA00022598"/>
    </source>
</evidence>
<dbReference type="SMART" id="SM01209">
    <property type="entry name" value="GARS_A"/>
    <property type="match status" value="1"/>
</dbReference>